<evidence type="ECO:0008006" key="4">
    <source>
        <dbReference type="Google" id="ProtNLM"/>
    </source>
</evidence>
<dbReference type="SUPFAM" id="SSF49899">
    <property type="entry name" value="Concanavalin A-like lectins/glucanases"/>
    <property type="match status" value="1"/>
</dbReference>
<dbReference type="Pfam" id="PF13385">
    <property type="entry name" value="Laminin_G_3"/>
    <property type="match status" value="1"/>
</dbReference>
<feature type="signal peptide" evidence="1">
    <location>
        <begin position="1"/>
        <end position="33"/>
    </location>
</feature>
<comment type="caution">
    <text evidence="2">The sequence shown here is derived from an EMBL/GenBank/DDBJ whole genome shotgun (WGS) entry which is preliminary data.</text>
</comment>
<sequence length="617" mass="63869">MADIPRILQKALRRVLVTAVATIVAAAGDTAYAEVVSSEPSSSPSFNGPVYAVAYAGNTVYVGGNFTLASVNGRNSPRTRFAAFDARTGELLDWRPTADANVRALAVADGVVYAAGDFDVINGEPRDAVAGLDGVDGRVTALRHTVLGQPSAIAAGHGRIYLGGRITAVDGVPRANLAAFDAATGNLDTFWQPATDDTVNAIAVSDYRIYVGGSFHKTNAVSSSLRLTAVHPVTGELDRGFLPKPVSQVLALAADDDGVYAALGGQGGRAVSYDRDGRTRWTRVFDGDAQAITVLDGTVYVGGHFDAACTTTNNGARGICTDGSVARGKLAAVDREGNLLDWAPQANGVAGTRDLAASARLGSVSAVGDFTTVSGLIRKRYVEFHGAGPVLEKAAAGHVAALEKAAAGHVAAYNFDSTVADGTYDDGSGHGHLLHAVARNGAAPRTVPHGRGQAIRFPARCTGGHCPRLVLRAGDTTGLNPGTGPLRYGAGVLMSPDETGRGENILQKGYATGGGQYKLQVDGLSGKPSCGMSDQTGTLLTAWSRTTVADDRWHTLECRRSGAELSILVDGRVESVTAIPESLSADSTHPLTIGGKGVADNNDQFHGTLDDVWIKIG</sequence>
<name>A0ABQ3XCR5_9ACTN</name>
<gene>
    <name evidence="2" type="ORF">Aco03nite_047110</name>
</gene>
<organism evidence="2 3">
    <name type="scientific">Actinoplanes couchii</name>
    <dbReference type="NCBI Taxonomy" id="403638"/>
    <lineage>
        <taxon>Bacteria</taxon>
        <taxon>Bacillati</taxon>
        <taxon>Actinomycetota</taxon>
        <taxon>Actinomycetes</taxon>
        <taxon>Micromonosporales</taxon>
        <taxon>Micromonosporaceae</taxon>
        <taxon>Actinoplanes</taxon>
    </lineage>
</organism>
<evidence type="ECO:0000313" key="2">
    <source>
        <dbReference type="EMBL" id="GID56307.1"/>
    </source>
</evidence>
<protein>
    <recommendedName>
        <fullName evidence="4">Concanavalin A-like lectin/glucanase superfamily protein</fullName>
    </recommendedName>
</protein>
<evidence type="ECO:0000256" key="1">
    <source>
        <dbReference type="SAM" id="SignalP"/>
    </source>
</evidence>
<accession>A0ABQ3XCR5</accession>
<keyword evidence="3" id="KW-1185">Reference proteome</keyword>
<dbReference type="Gene3D" id="2.60.120.200">
    <property type="match status" value="1"/>
</dbReference>
<dbReference type="InterPro" id="IPR013320">
    <property type="entry name" value="ConA-like_dom_sf"/>
</dbReference>
<reference evidence="2 3" key="1">
    <citation type="submission" date="2021-01" db="EMBL/GenBank/DDBJ databases">
        <title>Whole genome shotgun sequence of Actinoplanes couchii NBRC 106145.</title>
        <authorList>
            <person name="Komaki H."/>
            <person name="Tamura T."/>
        </authorList>
    </citation>
    <scope>NUCLEOTIDE SEQUENCE [LARGE SCALE GENOMIC DNA]</scope>
    <source>
        <strain evidence="2 3">NBRC 106145</strain>
    </source>
</reference>
<dbReference type="RefSeq" id="WP_203797890.1">
    <property type="nucleotide sequence ID" value="NZ_BAAAQE010000034.1"/>
</dbReference>
<dbReference type="SUPFAM" id="SSF50998">
    <property type="entry name" value="Quinoprotein alcohol dehydrogenase-like"/>
    <property type="match status" value="1"/>
</dbReference>
<keyword evidence="1" id="KW-0732">Signal</keyword>
<dbReference type="InterPro" id="IPR011047">
    <property type="entry name" value="Quinoprotein_ADH-like_sf"/>
</dbReference>
<evidence type="ECO:0000313" key="3">
    <source>
        <dbReference type="Proteomes" id="UP000612282"/>
    </source>
</evidence>
<dbReference type="Gene3D" id="2.130.10.10">
    <property type="entry name" value="YVTN repeat-like/Quinoprotein amine dehydrogenase"/>
    <property type="match status" value="1"/>
</dbReference>
<dbReference type="EMBL" id="BOMG01000057">
    <property type="protein sequence ID" value="GID56307.1"/>
    <property type="molecule type" value="Genomic_DNA"/>
</dbReference>
<dbReference type="Proteomes" id="UP000612282">
    <property type="component" value="Unassembled WGS sequence"/>
</dbReference>
<feature type="chain" id="PRO_5046891302" description="Concanavalin A-like lectin/glucanase superfamily protein" evidence="1">
    <location>
        <begin position="34"/>
        <end position="617"/>
    </location>
</feature>
<dbReference type="InterPro" id="IPR015943">
    <property type="entry name" value="WD40/YVTN_repeat-like_dom_sf"/>
</dbReference>
<proteinExistence type="predicted"/>